<evidence type="ECO:0000256" key="10">
    <source>
        <dbReference type="ARBA" id="ARBA00022741"/>
    </source>
</evidence>
<keyword evidence="5" id="KW-0723">Serine/threonine-protein kinase</keyword>
<evidence type="ECO:0000256" key="8">
    <source>
        <dbReference type="ARBA" id="ARBA00022703"/>
    </source>
</evidence>
<comment type="similarity">
    <text evidence="19">Belongs to the protein kinase superfamily. STE Ser/Thr protein kinase family. MAP kinase kinase subfamily.</text>
</comment>
<dbReference type="Gene3D" id="1.10.510.10">
    <property type="entry name" value="Transferase(Phosphotransferase) domain 1"/>
    <property type="match status" value="1"/>
</dbReference>
<comment type="cofactor">
    <cofactor evidence="1">
        <name>Mg(2+)</name>
        <dbReference type="ChEBI" id="CHEBI:18420"/>
    </cofactor>
</comment>
<dbReference type="GO" id="GO:0004674">
    <property type="term" value="F:protein serine/threonine kinase activity"/>
    <property type="evidence" value="ECO:0007669"/>
    <property type="project" value="UniProtKB-KW"/>
</dbReference>
<dbReference type="GO" id="GO:0004713">
    <property type="term" value="F:protein tyrosine kinase activity"/>
    <property type="evidence" value="ECO:0007669"/>
    <property type="project" value="UniProtKB-KW"/>
</dbReference>
<dbReference type="Gene3D" id="3.30.200.20">
    <property type="entry name" value="Phosphorylase Kinase, domain 1"/>
    <property type="match status" value="1"/>
</dbReference>
<dbReference type="GO" id="GO:0008545">
    <property type="term" value="F:JUN kinase kinase activity"/>
    <property type="evidence" value="ECO:0000318"/>
    <property type="project" value="GO_Central"/>
</dbReference>
<dbReference type="SMART" id="SM00220">
    <property type="entry name" value="S_TKc"/>
    <property type="match status" value="1"/>
</dbReference>
<keyword evidence="16" id="KW-0175">Coiled coil</keyword>
<gene>
    <name evidence="29" type="ORF">NEMVEDRAFT_v1g229025</name>
</gene>
<evidence type="ECO:0000256" key="19">
    <source>
        <dbReference type="ARBA" id="ARBA00038035"/>
    </source>
</evidence>
<keyword evidence="14" id="KW-0007">Acetylation</keyword>
<dbReference type="FunFam" id="1.10.510.10:FF:000214">
    <property type="entry name" value="Dual specificity mitogen-activated protein kinase kinase 7"/>
    <property type="match status" value="1"/>
</dbReference>
<evidence type="ECO:0000256" key="1">
    <source>
        <dbReference type="ARBA" id="ARBA00001946"/>
    </source>
</evidence>
<dbReference type="InParanoid" id="A7RYU8"/>
<keyword evidence="15" id="KW-0346">Stress response</keyword>
<comment type="catalytic activity">
    <reaction evidence="21">
        <text>L-seryl-[protein] + ATP = O-phospho-L-seryl-[protein] + ADP + H(+)</text>
        <dbReference type="Rhea" id="RHEA:17989"/>
        <dbReference type="Rhea" id="RHEA-COMP:9863"/>
        <dbReference type="Rhea" id="RHEA-COMP:11604"/>
        <dbReference type="ChEBI" id="CHEBI:15378"/>
        <dbReference type="ChEBI" id="CHEBI:29999"/>
        <dbReference type="ChEBI" id="CHEBI:30616"/>
        <dbReference type="ChEBI" id="CHEBI:83421"/>
        <dbReference type="ChEBI" id="CHEBI:456216"/>
        <dbReference type="EC" id="2.7.12.2"/>
    </reaction>
</comment>
<dbReference type="InterPro" id="IPR011009">
    <property type="entry name" value="Kinase-like_dom_sf"/>
</dbReference>
<evidence type="ECO:0000256" key="12">
    <source>
        <dbReference type="ARBA" id="ARBA00022840"/>
    </source>
</evidence>
<dbReference type="GO" id="GO:0005634">
    <property type="term" value="C:nucleus"/>
    <property type="evidence" value="ECO:0007669"/>
    <property type="project" value="UniProtKB-SubCell"/>
</dbReference>
<name>A7RYU8_NEMVE</name>
<evidence type="ECO:0000256" key="18">
    <source>
        <dbReference type="ARBA" id="ARBA00023242"/>
    </source>
</evidence>
<keyword evidence="17" id="KW-0829">Tyrosine-protein kinase</keyword>
<dbReference type="SUPFAM" id="SSF56112">
    <property type="entry name" value="Protein kinase-like (PK-like)"/>
    <property type="match status" value="1"/>
</dbReference>
<keyword evidence="18" id="KW-0539">Nucleus</keyword>
<dbReference type="GO" id="GO:0051403">
    <property type="term" value="P:stress-activated MAPK cascade"/>
    <property type="evidence" value="ECO:0000318"/>
    <property type="project" value="GO_Central"/>
</dbReference>
<evidence type="ECO:0000313" key="29">
    <source>
        <dbReference type="EMBL" id="EDO43384.1"/>
    </source>
</evidence>
<dbReference type="eggNOG" id="KOG0983">
    <property type="taxonomic scope" value="Eukaryota"/>
</dbReference>
<keyword evidence="4" id="KW-0963">Cytoplasm</keyword>
<dbReference type="InterPro" id="IPR052468">
    <property type="entry name" value="Dual_spec_MAPK_kinase"/>
</dbReference>
<dbReference type="STRING" id="45351.A7RYU8"/>
<dbReference type="InterPro" id="IPR000719">
    <property type="entry name" value="Prot_kinase_dom"/>
</dbReference>
<keyword evidence="30" id="KW-1185">Reference proteome</keyword>
<dbReference type="Pfam" id="PF00069">
    <property type="entry name" value="Pkinase"/>
    <property type="match status" value="1"/>
</dbReference>
<keyword evidence="9" id="KW-0479">Metal-binding</keyword>
<evidence type="ECO:0000256" key="7">
    <source>
        <dbReference type="ARBA" id="ARBA00022679"/>
    </source>
</evidence>
<protein>
    <recommendedName>
        <fullName evidence="24">Dual specificity mitogen-activated protein kinase kinase 7</fullName>
        <ecNumber evidence="20">2.7.12.2</ecNumber>
    </recommendedName>
    <alternativeName>
        <fullName evidence="26">JNK-activating kinase 2</fullName>
    </alternativeName>
    <alternativeName>
        <fullName evidence="25">MAPK/ERK kinase 7</fullName>
    </alternativeName>
    <alternativeName>
        <fullName evidence="27">c-Jun N-terminal kinase kinase 2</fullName>
    </alternativeName>
</protein>
<keyword evidence="8" id="KW-0053">Apoptosis</keyword>
<evidence type="ECO:0000256" key="9">
    <source>
        <dbReference type="ARBA" id="ARBA00022723"/>
    </source>
</evidence>
<keyword evidence="12" id="KW-0067">ATP-binding</keyword>
<dbReference type="EMBL" id="DS469554">
    <property type="protein sequence ID" value="EDO43384.1"/>
    <property type="molecule type" value="Genomic_DNA"/>
</dbReference>
<dbReference type="GO" id="GO:0005524">
    <property type="term" value="F:ATP binding"/>
    <property type="evidence" value="ECO:0007669"/>
    <property type="project" value="UniProtKB-KW"/>
</dbReference>
<comment type="catalytic activity">
    <reaction evidence="23">
        <text>L-tyrosyl-[protein] + ATP = O-phospho-L-tyrosyl-[protein] + ADP + H(+)</text>
        <dbReference type="Rhea" id="RHEA:10596"/>
        <dbReference type="Rhea" id="RHEA-COMP:10136"/>
        <dbReference type="Rhea" id="RHEA-COMP:20101"/>
        <dbReference type="ChEBI" id="CHEBI:15378"/>
        <dbReference type="ChEBI" id="CHEBI:30616"/>
        <dbReference type="ChEBI" id="CHEBI:46858"/>
        <dbReference type="ChEBI" id="CHEBI:61978"/>
        <dbReference type="ChEBI" id="CHEBI:456216"/>
        <dbReference type="EC" id="2.7.12.2"/>
    </reaction>
</comment>
<evidence type="ECO:0000256" key="26">
    <source>
        <dbReference type="ARBA" id="ARBA00081151"/>
    </source>
</evidence>
<comment type="catalytic activity">
    <reaction evidence="22">
        <text>L-threonyl-[protein] + ATP = O-phospho-L-threonyl-[protein] + ADP + H(+)</text>
        <dbReference type="Rhea" id="RHEA:46608"/>
        <dbReference type="Rhea" id="RHEA-COMP:11060"/>
        <dbReference type="Rhea" id="RHEA-COMP:11605"/>
        <dbReference type="ChEBI" id="CHEBI:15378"/>
        <dbReference type="ChEBI" id="CHEBI:30013"/>
        <dbReference type="ChEBI" id="CHEBI:30616"/>
        <dbReference type="ChEBI" id="CHEBI:61977"/>
        <dbReference type="ChEBI" id="CHEBI:456216"/>
        <dbReference type="EC" id="2.7.12.2"/>
    </reaction>
</comment>
<dbReference type="GO" id="GO:0006915">
    <property type="term" value="P:apoptotic process"/>
    <property type="evidence" value="ECO:0007669"/>
    <property type="project" value="UniProtKB-KW"/>
</dbReference>
<keyword evidence="7" id="KW-0808">Transferase</keyword>
<comment type="subcellular location">
    <subcellularLocation>
        <location evidence="3">Cytoplasm</location>
    </subcellularLocation>
    <subcellularLocation>
        <location evidence="2">Nucleus</location>
    </subcellularLocation>
</comment>
<organism evidence="29 30">
    <name type="scientific">Nematostella vectensis</name>
    <name type="common">Starlet sea anemone</name>
    <dbReference type="NCBI Taxonomy" id="45351"/>
    <lineage>
        <taxon>Eukaryota</taxon>
        <taxon>Metazoa</taxon>
        <taxon>Cnidaria</taxon>
        <taxon>Anthozoa</taxon>
        <taxon>Hexacorallia</taxon>
        <taxon>Actiniaria</taxon>
        <taxon>Edwardsiidae</taxon>
        <taxon>Nematostella</taxon>
    </lineage>
</organism>
<evidence type="ECO:0000256" key="21">
    <source>
        <dbReference type="ARBA" id="ARBA00049014"/>
    </source>
</evidence>
<evidence type="ECO:0000256" key="24">
    <source>
        <dbReference type="ARBA" id="ARBA00073834"/>
    </source>
</evidence>
<evidence type="ECO:0000256" key="15">
    <source>
        <dbReference type="ARBA" id="ARBA00023016"/>
    </source>
</evidence>
<dbReference type="GO" id="GO:1902533">
    <property type="term" value="P:positive regulation of intracellular signal transduction"/>
    <property type="evidence" value="ECO:0007669"/>
    <property type="project" value="UniProtKB-ARBA"/>
</dbReference>
<evidence type="ECO:0000256" key="25">
    <source>
        <dbReference type="ARBA" id="ARBA00077430"/>
    </source>
</evidence>
<proteinExistence type="inferred from homology"/>
<dbReference type="PIRSF" id="PIRSF000654">
    <property type="entry name" value="Integrin-linked_kinase"/>
    <property type="match status" value="1"/>
</dbReference>
<feature type="domain" description="Protein kinase" evidence="28">
    <location>
        <begin position="43"/>
        <end position="303"/>
    </location>
</feature>
<dbReference type="PROSITE" id="PS50011">
    <property type="entry name" value="PROTEIN_KINASE_DOM"/>
    <property type="match status" value="1"/>
</dbReference>
<dbReference type="PhylomeDB" id="A7RYU8"/>
<evidence type="ECO:0000256" key="22">
    <source>
        <dbReference type="ARBA" id="ARBA00049299"/>
    </source>
</evidence>
<evidence type="ECO:0000256" key="20">
    <source>
        <dbReference type="ARBA" id="ARBA00038999"/>
    </source>
</evidence>
<dbReference type="GO" id="GO:0000287">
    <property type="term" value="F:magnesium ion binding"/>
    <property type="evidence" value="ECO:0007669"/>
    <property type="project" value="UniProtKB-ARBA"/>
</dbReference>
<keyword evidence="10" id="KW-0547">Nucleotide-binding</keyword>
<evidence type="ECO:0000256" key="4">
    <source>
        <dbReference type="ARBA" id="ARBA00022490"/>
    </source>
</evidence>
<evidence type="ECO:0000256" key="6">
    <source>
        <dbReference type="ARBA" id="ARBA00022553"/>
    </source>
</evidence>
<accession>A7RYU8</accession>
<evidence type="ECO:0000256" key="16">
    <source>
        <dbReference type="ARBA" id="ARBA00023054"/>
    </source>
</evidence>
<evidence type="ECO:0000256" key="23">
    <source>
        <dbReference type="ARBA" id="ARBA00051693"/>
    </source>
</evidence>
<evidence type="ECO:0000256" key="5">
    <source>
        <dbReference type="ARBA" id="ARBA00022527"/>
    </source>
</evidence>
<evidence type="ECO:0000313" key="30">
    <source>
        <dbReference type="Proteomes" id="UP000001593"/>
    </source>
</evidence>
<dbReference type="FunFam" id="3.30.200.20:FF:000040">
    <property type="entry name" value="Dual specificity mitogen-activated protein kinase kinase"/>
    <property type="match status" value="1"/>
</dbReference>
<dbReference type="CDD" id="cd06618">
    <property type="entry name" value="PKc_MKK7"/>
    <property type="match status" value="1"/>
</dbReference>
<evidence type="ECO:0000256" key="2">
    <source>
        <dbReference type="ARBA" id="ARBA00004123"/>
    </source>
</evidence>
<reference evidence="29 30" key="1">
    <citation type="journal article" date="2007" name="Science">
        <title>Sea anemone genome reveals ancestral eumetazoan gene repertoire and genomic organization.</title>
        <authorList>
            <person name="Putnam N.H."/>
            <person name="Srivastava M."/>
            <person name="Hellsten U."/>
            <person name="Dirks B."/>
            <person name="Chapman J."/>
            <person name="Salamov A."/>
            <person name="Terry A."/>
            <person name="Shapiro H."/>
            <person name="Lindquist E."/>
            <person name="Kapitonov V.V."/>
            <person name="Jurka J."/>
            <person name="Genikhovich G."/>
            <person name="Grigoriev I.V."/>
            <person name="Lucas S.M."/>
            <person name="Steele R.E."/>
            <person name="Finnerty J.R."/>
            <person name="Technau U."/>
            <person name="Martindale M.Q."/>
            <person name="Rokhsar D.S."/>
        </authorList>
    </citation>
    <scope>NUCLEOTIDE SEQUENCE [LARGE SCALE GENOMIC DNA]</scope>
    <source>
        <strain evidence="30">CH2 X CH6</strain>
    </source>
</reference>
<evidence type="ECO:0000259" key="28">
    <source>
        <dbReference type="PROSITE" id="PS50011"/>
    </source>
</evidence>
<dbReference type="PROSITE" id="PS00108">
    <property type="entry name" value="PROTEIN_KINASE_ST"/>
    <property type="match status" value="1"/>
</dbReference>
<dbReference type="EC" id="2.7.12.2" evidence="20"/>
<keyword evidence="6" id="KW-0597">Phosphoprotein</keyword>
<evidence type="ECO:0000256" key="27">
    <source>
        <dbReference type="ARBA" id="ARBA00083185"/>
    </source>
</evidence>
<dbReference type="OMA" id="NVWICME"/>
<evidence type="ECO:0000256" key="14">
    <source>
        <dbReference type="ARBA" id="ARBA00022990"/>
    </source>
</evidence>
<evidence type="ECO:0000256" key="3">
    <source>
        <dbReference type="ARBA" id="ARBA00004496"/>
    </source>
</evidence>
<dbReference type="AlphaFoldDB" id="A7RYU8"/>
<dbReference type="PANTHER" id="PTHR47238">
    <property type="entry name" value="MITOGEN-ACTIVATED PROTEIN KINASE KINASE 5"/>
    <property type="match status" value="1"/>
</dbReference>
<evidence type="ECO:0000256" key="17">
    <source>
        <dbReference type="ARBA" id="ARBA00023137"/>
    </source>
</evidence>
<dbReference type="Proteomes" id="UP000001593">
    <property type="component" value="Unassembled WGS sequence"/>
</dbReference>
<keyword evidence="13" id="KW-0460">Magnesium</keyword>
<keyword evidence="11" id="KW-0418">Kinase</keyword>
<evidence type="ECO:0000256" key="11">
    <source>
        <dbReference type="ARBA" id="ARBA00022777"/>
    </source>
</evidence>
<evidence type="ECO:0000256" key="13">
    <source>
        <dbReference type="ARBA" id="ARBA00022842"/>
    </source>
</evidence>
<dbReference type="GO" id="GO:0005737">
    <property type="term" value="C:cytoplasm"/>
    <property type="evidence" value="ECO:0007669"/>
    <property type="project" value="UniProtKB-SubCell"/>
</dbReference>
<dbReference type="GO" id="GO:0043408">
    <property type="term" value="P:regulation of MAPK cascade"/>
    <property type="evidence" value="ECO:0007669"/>
    <property type="project" value="UniProtKB-ARBA"/>
</dbReference>
<sequence>MLFTYDMMPTINAHIEKKLKEIKQQTGILKLGDKKYDFSLDDLEMSGEIGYGTCGQVCKMKHKKSGQVLAVKRMARSHNKEEQKRILMDLEVVMKSHDCPYIVTCMGALISKSDVFICMELMATCLDKLLKRLQNPIPEHILGKMAVAIVKALHYLKEEHGVMHRDVKPSNMLLDSAGCVKLCDFSISGRLVDSKAKTKSAGCAAYMAPERIDPPDPMNPNYDVRADVWSLGISLVELATGEFPYRNCTTEFEVLTRVMGEDPPSLPGSKGFSHDFSSFVDECLTKDFHYRPKYNKLLVHPFITSYDSKEVDVAGWLKESLAS</sequence>
<dbReference type="HOGENOM" id="CLU_000288_63_23_1"/>
<dbReference type="InterPro" id="IPR008271">
    <property type="entry name" value="Ser/Thr_kinase_AS"/>
</dbReference>
<dbReference type="PANTHER" id="PTHR47238:SF2">
    <property type="entry name" value="DUAL SPECIFICITY MITOGEN-ACTIVATED PROTEIN KINASE KINASE HEMIPTEROUS"/>
    <property type="match status" value="1"/>
</dbReference>